<accession>A0A9W7YBM2</accession>
<dbReference type="AlphaFoldDB" id="A0A9W7YBM2"/>
<evidence type="ECO:0000256" key="1">
    <source>
        <dbReference type="SAM" id="MobiDB-lite"/>
    </source>
</evidence>
<dbReference type="Proteomes" id="UP001143981">
    <property type="component" value="Unassembled WGS sequence"/>
</dbReference>
<feature type="compositionally biased region" description="Low complexity" evidence="1">
    <location>
        <begin position="46"/>
        <end position="65"/>
    </location>
</feature>
<sequence>MVPFGLGHGRQRSRTAVFMAGRGVPAEGATDGGQPRRQPARPHAFAGATGAPGDTAAAAAATPDGSSSRVYQQIEEELARSRALKQELVRLGAVVSALEALALPDRSTLAAGQAHV</sequence>
<keyword evidence="3" id="KW-1185">Reference proteome</keyword>
<evidence type="ECO:0000313" key="3">
    <source>
        <dbReference type="Proteomes" id="UP001143981"/>
    </source>
</evidence>
<feature type="region of interest" description="Disordered" evidence="1">
    <location>
        <begin position="1"/>
        <end position="68"/>
    </location>
</feature>
<dbReference type="EMBL" id="JANBOI010000865">
    <property type="protein sequence ID" value="KAJ1728231.1"/>
    <property type="molecule type" value="Genomic_DNA"/>
</dbReference>
<protein>
    <submittedName>
        <fullName evidence="2">Uncharacterized protein</fullName>
    </submittedName>
</protein>
<evidence type="ECO:0000313" key="2">
    <source>
        <dbReference type="EMBL" id="KAJ1728231.1"/>
    </source>
</evidence>
<proteinExistence type="predicted"/>
<name>A0A9W7YBM2_9FUNG</name>
<reference evidence="2" key="1">
    <citation type="submission" date="2022-07" db="EMBL/GenBank/DDBJ databases">
        <title>Phylogenomic reconstructions and comparative analyses of Kickxellomycotina fungi.</title>
        <authorList>
            <person name="Reynolds N.K."/>
            <person name="Stajich J.E."/>
            <person name="Barry K."/>
            <person name="Grigoriev I.V."/>
            <person name="Crous P."/>
            <person name="Smith M.E."/>
        </authorList>
    </citation>
    <scope>NUCLEOTIDE SEQUENCE</scope>
    <source>
        <strain evidence="2">BCRC 34381</strain>
    </source>
</reference>
<comment type="caution">
    <text evidence="2">The sequence shown here is derived from an EMBL/GenBank/DDBJ whole genome shotgun (WGS) entry which is preliminary data.</text>
</comment>
<organism evidence="2 3">
    <name type="scientific">Coemansia biformis</name>
    <dbReference type="NCBI Taxonomy" id="1286918"/>
    <lineage>
        <taxon>Eukaryota</taxon>
        <taxon>Fungi</taxon>
        <taxon>Fungi incertae sedis</taxon>
        <taxon>Zoopagomycota</taxon>
        <taxon>Kickxellomycotina</taxon>
        <taxon>Kickxellomycetes</taxon>
        <taxon>Kickxellales</taxon>
        <taxon>Kickxellaceae</taxon>
        <taxon>Coemansia</taxon>
    </lineage>
</organism>
<gene>
    <name evidence="2" type="ORF">LPJ61_004144</name>
</gene>